<protein>
    <recommendedName>
        <fullName evidence="2">site-specific DNA-methyltransferase (adenine-specific)</fullName>
        <ecNumber evidence="2">2.1.1.72</ecNumber>
    </recommendedName>
</protein>
<name>A0A418GFE0_ECOLX</name>
<dbReference type="GO" id="GO:0009307">
    <property type="term" value="P:DNA restriction-modification system"/>
    <property type="evidence" value="ECO:0007669"/>
    <property type="project" value="InterPro"/>
</dbReference>
<dbReference type="Gene3D" id="1.10.1020.10">
    <property type="entry name" value="Adenine-specific Methyltransferase, Domain 2"/>
    <property type="match status" value="1"/>
</dbReference>
<dbReference type="GO" id="GO:0006298">
    <property type="term" value="P:mismatch repair"/>
    <property type="evidence" value="ECO:0007669"/>
    <property type="project" value="TreeGrafter"/>
</dbReference>
<dbReference type="GO" id="GO:0032259">
    <property type="term" value="P:methylation"/>
    <property type="evidence" value="ECO:0007669"/>
    <property type="project" value="UniProtKB-KW"/>
</dbReference>
<evidence type="ECO:0000256" key="3">
    <source>
        <dbReference type="ARBA" id="ARBA00022603"/>
    </source>
</evidence>
<dbReference type="Pfam" id="PF02086">
    <property type="entry name" value="MethyltransfD12"/>
    <property type="match status" value="1"/>
</dbReference>
<dbReference type="InterPro" id="IPR012263">
    <property type="entry name" value="M_m6A_EcoRV"/>
</dbReference>
<keyword evidence="4" id="KW-0808">Transferase</keyword>
<accession>A0A418GFE0</accession>
<proteinExistence type="inferred from homology"/>
<keyword evidence="3 7" id="KW-0489">Methyltransferase</keyword>
<sequence>MRFNTPLRYPGGKGKLANFMLRIIEENNLSPIHYAEPYAGGAGLALKLLHLNAAEKIILNDINISVYAFWHSVLNHADQLCSLIERTEVTMDEWFRQKDIINNPKDHDLLTIGFSTFFLNRTNRSGILKGGVIGGKNQEGKWKLDARYNKSDLISRIHKISENRHRIDLYNMDAIDFIKKIVTQLPQNSLTYLDPPYYIKGKGLYINHYDHDDHVRVAKVVQNNIKTPWIVSYDNTPEIQAMYKTSSLVYGINYSAQDRYKGSEVMFFSERLKIFKTDDPTKVKAPVFKRGCVDDHIQT</sequence>
<dbReference type="Gene3D" id="3.40.50.150">
    <property type="entry name" value="Vaccinia Virus protein VP39"/>
    <property type="match status" value="1"/>
</dbReference>
<gene>
    <name evidence="7" type="ORF">D3C88_23310</name>
</gene>
<dbReference type="InterPro" id="IPR012327">
    <property type="entry name" value="MeTrfase_D12"/>
</dbReference>
<evidence type="ECO:0000256" key="5">
    <source>
        <dbReference type="ARBA" id="ARBA00022691"/>
    </source>
</evidence>
<reference evidence="7 8" key="1">
    <citation type="journal article" date="2018" name="BMC Microbiol.">
        <title>Genome sequencing of strains of the most prevalent clonal group of O1:K1:H7 Escherichia coli that causes neonatal meningitis in France.</title>
        <authorList>
            <person name="Geslain G."/>
            <person name="Birgy A."/>
            <person name="Adiba S."/>
            <person name="Magnan M."/>
            <person name="Courroux C."/>
            <person name="Levy C."/>
            <person name="Cohen R."/>
            <person name="Bidet P."/>
            <person name="Bonacorsi S."/>
        </authorList>
    </citation>
    <scope>NUCLEOTIDE SEQUENCE [LARGE SCALE GENOMIC DNA]</scope>
    <source>
        <strain evidence="7 8">S308</strain>
    </source>
</reference>
<evidence type="ECO:0000256" key="1">
    <source>
        <dbReference type="ARBA" id="ARBA00006594"/>
    </source>
</evidence>
<comment type="catalytic activity">
    <reaction evidence="6">
        <text>a 2'-deoxyadenosine in DNA + S-adenosyl-L-methionine = an N(6)-methyl-2'-deoxyadenosine in DNA + S-adenosyl-L-homocysteine + H(+)</text>
        <dbReference type="Rhea" id="RHEA:15197"/>
        <dbReference type="Rhea" id="RHEA-COMP:12418"/>
        <dbReference type="Rhea" id="RHEA-COMP:12419"/>
        <dbReference type="ChEBI" id="CHEBI:15378"/>
        <dbReference type="ChEBI" id="CHEBI:57856"/>
        <dbReference type="ChEBI" id="CHEBI:59789"/>
        <dbReference type="ChEBI" id="CHEBI:90615"/>
        <dbReference type="ChEBI" id="CHEBI:90616"/>
        <dbReference type="EC" id="2.1.1.72"/>
    </reaction>
</comment>
<dbReference type="AlphaFoldDB" id="A0A418GFE0"/>
<dbReference type="EC" id="2.1.1.72" evidence="2"/>
<dbReference type="PANTHER" id="PTHR30481">
    <property type="entry name" value="DNA ADENINE METHYLASE"/>
    <property type="match status" value="1"/>
</dbReference>
<dbReference type="InterPro" id="IPR029063">
    <property type="entry name" value="SAM-dependent_MTases_sf"/>
</dbReference>
<dbReference type="PIRSF" id="PIRSF000398">
    <property type="entry name" value="M_m6A_EcoRV"/>
    <property type="match status" value="1"/>
</dbReference>
<dbReference type="GO" id="GO:1904047">
    <property type="term" value="F:S-adenosyl-L-methionine binding"/>
    <property type="evidence" value="ECO:0007669"/>
    <property type="project" value="TreeGrafter"/>
</dbReference>
<dbReference type="GO" id="GO:0009007">
    <property type="term" value="F:site-specific DNA-methyltransferase (adenine-specific) activity"/>
    <property type="evidence" value="ECO:0007669"/>
    <property type="project" value="UniProtKB-EC"/>
</dbReference>
<dbReference type="GO" id="GO:0043565">
    <property type="term" value="F:sequence-specific DNA binding"/>
    <property type="evidence" value="ECO:0007669"/>
    <property type="project" value="TreeGrafter"/>
</dbReference>
<dbReference type="InterPro" id="IPR023095">
    <property type="entry name" value="Ade_MeTrfase_dom_2"/>
</dbReference>
<dbReference type="RefSeq" id="WP_001596856.1">
    <property type="nucleotide sequence ID" value="NZ_BFHH01000041.1"/>
</dbReference>
<evidence type="ECO:0000256" key="6">
    <source>
        <dbReference type="ARBA" id="ARBA00047942"/>
    </source>
</evidence>
<keyword evidence="5" id="KW-0949">S-adenosyl-L-methionine</keyword>
<dbReference type="Proteomes" id="UP000284508">
    <property type="component" value="Unassembled WGS sequence"/>
</dbReference>
<dbReference type="SUPFAM" id="SSF53335">
    <property type="entry name" value="S-adenosyl-L-methionine-dependent methyltransferases"/>
    <property type="match status" value="1"/>
</dbReference>
<comment type="caution">
    <text evidence="7">The sequence shown here is derived from an EMBL/GenBank/DDBJ whole genome shotgun (WGS) entry which is preliminary data.</text>
</comment>
<organism evidence="7 8">
    <name type="scientific">Escherichia coli</name>
    <dbReference type="NCBI Taxonomy" id="562"/>
    <lineage>
        <taxon>Bacteria</taxon>
        <taxon>Pseudomonadati</taxon>
        <taxon>Pseudomonadota</taxon>
        <taxon>Gammaproteobacteria</taxon>
        <taxon>Enterobacterales</taxon>
        <taxon>Enterobacteriaceae</taxon>
        <taxon>Escherichia</taxon>
    </lineage>
</organism>
<comment type="similarity">
    <text evidence="1">Belongs to the N(4)/N(6)-methyltransferase family.</text>
</comment>
<dbReference type="PRINTS" id="PR00505">
    <property type="entry name" value="D12N6MTFRASE"/>
</dbReference>
<dbReference type="PANTHER" id="PTHR30481:SF2">
    <property type="entry name" value="SITE-SPECIFIC DNA-METHYLTRANSFERASE (ADENINE-SPECIFIC)"/>
    <property type="match status" value="1"/>
</dbReference>
<evidence type="ECO:0000256" key="2">
    <source>
        <dbReference type="ARBA" id="ARBA00011900"/>
    </source>
</evidence>
<evidence type="ECO:0000313" key="7">
    <source>
        <dbReference type="EMBL" id="RIB39556.1"/>
    </source>
</evidence>
<evidence type="ECO:0000313" key="8">
    <source>
        <dbReference type="Proteomes" id="UP000284508"/>
    </source>
</evidence>
<dbReference type="EMBL" id="QXHA01001515">
    <property type="protein sequence ID" value="RIB39556.1"/>
    <property type="molecule type" value="Genomic_DNA"/>
</dbReference>
<evidence type="ECO:0000256" key="4">
    <source>
        <dbReference type="ARBA" id="ARBA00022679"/>
    </source>
</evidence>